<dbReference type="GO" id="GO:0016491">
    <property type="term" value="F:oxidoreductase activity"/>
    <property type="evidence" value="ECO:0007669"/>
    <property type="project" value="TreeGrafter"/>
</dbReference>
<dbReference type="Gene3D" id="3.40.50.720">
    <property type="entry name" value="NAD(P)-binding Rossmann-like Domain"/>
    <property type="match status" value="1"/>
</dbReference>
<keyword evidence="2" id="KW-1185">Reference proteome</keyword>
<dbReference type="GO" id="GO:0005737">
    <property type="term" value="C:cytoplasm"/>
    <property type="evidence" value="ECO:0007669"/>
    <property type="project" value="TreeGrafter"/>
</dbReference>
<proteinExistence type="predicted"/>
<name>A0A0M0K3L5_9EUKA</name>
<dbReference type="PRINTS" id="PR00081">
    <property type="entry name" value="GDHRDH"/>
</dbReference>
<dbReference type="PANTHER" id="PTHR43544">
    <property type="entry name" value="SHORT-CHAIN DEHYDROGENASE/REDUCTASE"/>
    <property type="match status" value="1"/>
</dbReference>
<dbReference type="InterPro" id="IPR036291">
    <property type="entry name" value="NAD(P)-bd_dom_sf"/>
</dbReference>
<gene>
    <name evidence="1" type="ORF">Ctob_009916</name>
</gene>
<dbReference type="Pfam" id="PF13561">
    <property type="entry name" value="adh_short_C2"/>
    <property type="match status" value="1"/>
</dbReference>
<dbReference type="Pfam" id="PF00106">
    <property type="entry name" value="adh_short"/>
    <property type="match status" value="1"/>
</dbReference>
<dbReference type="InterPro" id="IPR002347">
    <property type="entry name" value="SDR_fam"/>
</dbReference>
<dbReference type="OrthoDB" id="191139at2759"/>
<reference evidence="2" key="1">
    <citation type="journal article" date="2015" name="PLoS Genet.">
        <title>Genome Sequence and Transcriptome Analyses of Chrysochromulina tobin: Metabolic Tools for Enhanced Algal Fitness in the Prominent Order Prymnesiales (Haptophyceae).</title>
        <authorList>
            <person name="Hovde B.T."/>
            <person name="Deodato C.R."/>
            <person name="Hunsperger H.M."/>
            <person name="Ryken S.A."/>
            <person name="Yost W."/>
            <person name="Jha R.K."/>
            <person name="Patterson J."/>
            <person name="Monnat R.J. Jr."/>
            <person name="Barlow S.B."/>
            <person name="Starkenburg S.R."/>
            <person name="Cattolico R.A."/>
        </authorList>
    </citation>
    <scope>NUCLEOTIDE SEQUENCE</scope>
    <source>
        <strain evidence="2">CCMP291</strain>
    </source>
</reference>
<organism evidence="1 2">
    <name type="scientific">Chrysochromulina tobinii</name>
    <dbReference type="NCBI Taxonomy" id="1460289"/>
    <lineage>
        <taxon>Eukaryota</taxon>
        <taxon>Haptista</taxon>
        <taxon>Haptophyta</taxon>
        <taxon>Prymnesiophyceae</taxon>
        <taxon>Prymnesiales</taxon>
        <taxon>Chrysochromulinaceae</taxon>
        <taxon>Chrysochromulina</taxon>
    </lineage>
</organism>
<dbReference type="SUPFAM" id="SSF51735">
    <property type="entry name" value="NAD(P)-binding Rossmann-fold domains"/>
    <property type="match status" value="1"/>
</dbReference>
<dbReference type="PANTHER" id="PTHR43544:SF2">
    <property type="entry name" value="OXIDOREDUCTASE"/>
    <property type="match status" value="1"/>
</dbReference>
<dbReference type="Proteomes" id="UP000037460">
    <property type="component" value="Unassembled WGS sequence"/>
</dbReference>
<sequence length="594" mass="64805">MTILRLLARQTRLPGATDNTRYGEGRASPRSFLTHHVVNISTAIQTADAQTILNAASARMLRVSYGVIIASSSGSSISVDDLATTVRVLKALASADGGPTAEYREPRFKPLREAIQLYVDDVRARLFHGQGADKYTRRKENKRRLDAKAQQERAMDRAAAEKTQMRAERLRMLADLERQGGAAALMLVPDGAVADGDGVAFRASLAALTHEAHDSSGAYAAAADEAGAGAAAAHGETELRMLRACYACKVRFKVLHHFYAQLCPECAALNFAKRNQTASLSGRVFLVTGARVKIGFHVVLKLLRCGATVLATSRFPADTAARYAAQPDASSWIDRLRIYGLDMRDLSSLELFCRHLIGTCHRLDGIVNNACQTIRRPAAYYAHLMPLELQPGTWNPEAPLWSAEPGVPQPDEGTASQFPLGVVDVNGQQLDTRTTNSWLLKLHEVSTPEVAEVLAINALAPFILNSRLRGLLEATPDRPAFVVNVSAMEGKFYRYKTPNHPHTNMAKAALNMMTRTCAEELASCGVLMNSVDTGWINDENPLEKAAATAAHNHFQTPLDEIDAAARILDPILSVVNGGEHVHGKFLKDYRPIEW</sequence>
<accession>A0A0M0K3L5</accession>
<protein>
    <submittedName>
        <fullName evidence="1">Oxidoreductase</fullName>
    </submittedName>
</protein>
<dbReference type="AlphaFoldDB" id="A0A0M0K3L5"/>
<evidence type="ECO:0000313" key="2">
    <source>
        <dbReference type="Proteomes" id="UP000037460"/>
    </source>
</evidence>
<evidence type="ECO:0000313" key="1">
    <source>
        <dbReference type="EMBL" id="KOO33420.1"/>
    </source>
</evidence>
<comment type="caution">
    <text evidence="1">The sequence shown here is derived from an EMBL/GenBank/DDBJ whole genome shotgun (WGS) entry which is preliminary data.</text>
</comment>
<dbReference type="InterPro" id="IPR051468">
    <property type="entry name" value="Fungal_SecMetab_SDRs"/>
</dbReference>
<dbReference type="EMBL" id="JWZX01001523">
    <property type="protein sequence ID" value="KOO33420.1"/>
    <property type="molecule type" value="Genomic_DNA"/>
</dbReference>